<name>A0A2P2N018_RHIMU</name>
<organism evidence="1">
    <name type="scientific">Rhizophora mucronata</name>
    <name type="common">Asiatic mangrove</name>
    <dbReference type="NCBI Taxonomy" id="61149"/>
    <lineage>
        <taxon>Eukaryota</taxon>
        <taxon>Viridiplantae</taxon>
        <taxon>Streptophyta</taxon>
        <taxon>Embryophyta</taxon>
        <taxon>Tracheophyta</taxon>
        <taxon>Spermatophyta</taxon>
        <taxon>Magnoliopsida</taxon>
        <taxon>eudicotyledons</taxon>
        <taxon>Gunneridae</taxon>
        <taxon>Pentapetalae</taxon>
        <taxon>rosids</taxon>
        <taxon>fabids</taxon>
        <taxon>Malpighiales</taxon>
        <taxon>Rhizophoraceae</taxon>
        <taxon>Rhizophora</taxon>
    </lineage>
</organism>
<reference evidence="1" key="1">
    <citation type="submission" date="2018-02" db="EMBL/GenBank/DDBJ databases">
        <title>Rhizophora mucronata_Transcriptome.</title>
        <authorList>
            <person name="Meera S.P."/>
            <person name="Sreeshan A."/>
            <person name="Augustine A."/>
        </authorList>
    </citation>
    <scope>NUCLEOTIDE SEQUENCE</scope>
    <source>
        <tissue evidence="1">Leaf</tissue>
    </source>
</reference>
<dbReference type="EMBL" id="GGEC01055339">
    <property type="protein sequence ID" value="MBX35823.1"/>
    <property type="molecule type" value="Transcribed_RNA"/>
</dbReference>
<dbReference type="AlphaFoldDB" id="A0A2P2N018"/>
<protein>
    <submittedName>
        <fullName evidence="1">Uncharacterized protein</fullName>
    </submittedName>
</protein>
<proteinExistence type="predicted"/>
<accession>A0A2P2N018</accession>
<evidence type="ECO:0000313" key="1">
    <source>
        <dbReference type="EMBL" id="MBX35823.1"/>
    </source>
</evidence>
<sequence>MNSIPIPTCAWHSRVIFVTLPAIFKHLR</sequence>